<feature type="chain" id="PRO_5039435213" description="BURP domain-containing protein" evidence="1">
    <location>
        <begin position="21"/>
        <end position="326"/>
    </location>
</feature>
<dbReference type="Proteomes" id="UP001085076">
    <property type="component" value="Miscellaneous, Linkage group lg01"/>
</dbReference>
<feature type="signal peptide" evidence="1">
    <location>
        <begin position="1"/>
        <end position="20"/>
    </location>
</feature>
<reference evidence="3" key="1">
    <citation type="submission" date="2021-03" db="EMBL/GenBank/DDBJ databases">
        <authorList>
            <person name="Li Z."/>
            <person name="Yang C."/>
        </authorList>
    </citation>
    <scope>NUCLEOTIDE SEQUENCE</scope>
    <source>
        <strain evidence="3">Dzin_1.0</strain>
        <tissue evidence="3">Leaf</tissue>
    </source>
</reference>
<keyword evidence="1" id="KW-0732">Signal</keyword>
<comment type="caution">
    <text evidence="3">The sequence shown here is derived from an EMBL/GenBank/DDBJ whole genome shotgun (WGS) entry which is preliminary data.</text>
</comment>
<sequence length="326" mass="34960">MNHFSSVLILILITATASDAILPAKVYWNRMLPNSPMPNAFLNFLSSDGLVDEKTGTTVNVGKGVGVNVNGNGNTHVGVAKGGITVNTGKPGGSGTNVNIHDDPNVSLFFLKKDLSPGAQLDLRFIKTTSGSSFISRSQANTIPFSSNKLPEILTRFQVEPSSVEAQAMKNTLAECEEPAVKGESKLCATSLESMVEFSMLSLGTRDVQAISTTVSESRDAAEKQQSYRVTPSGAQVMAGEKLVACHPQPYAYAVFYCHATSKTKAYKVPLVGKDGTKVEAVAVCHLDTAAWNPKHLAFQVLKVKPGTVPVCHFLPQDHVVWNVRK</sequence>
<accession>A0A9D5HR69</accession>
<dbReference type="EMBL" id="JAGGNH010000001">
    <property type="protein sequence ID" value="KAJ0986310.1"/>
    <property type="molecule type" value="Genomic_DNA"/>
</dbReference>
<dbReference type="InterPro" id="IPR044816">
    <property type="entry name" value="BURP"/>
</dbReference>
<evidence type="ECO:0000313" key="3">
    <source>
        <dbReference type="EMBL" id="KAJ0986310.1"/>
    </source>
</evidence>
<dbReference type="PANTHER" id="PTHR31236:SF2">
    <property type="entry name" value="BURP DOMAIN PROTEIN RD22"/>
    <property type="match status" value="1"/>
</dbReference>
<evidence type="ECO:0000259" key="2">
    <source>
        <dbReference type="PROSITE" id="PS51277"/>
    </source>
</evidence>
<dbReference type="Pfam" id="PF03181">
    <property type="entry name" value="BURP"/>
    <property type="match status" value="1"/>
</dbReference>
<protein>
    <recommendedName>
        <fullName evidence="2">BURP domain-containing protein</fullName>
    </recommendedName>
</protein>
<gene>
    <name evidence="3" type="ORF">J5N97_004666</name>
</gene>
<dbReference type="SMART" id="SM01045">
    <property type="entry name" value="BURP"/>
    <property type="match status" value="1"/>
</dbReference>
<dbReference type="InterPro" id="IPR004873">
    <property type="entry name" value="BURP_dom"/>
</dbReference>
<proteinExistence type="predicted"/>
<feature type="domain" description="BURP" evidence="2">
    <location>
        <begin position="109"/>
        <end position="325"/>
    </location>
</feature>
<evidence type="ECO:0000313" key="4">
    <source>
        <dbReference type="Proteomes" id="UP001085076"/>
    </source>
</evidence>
<evidence type="ECO:0000256" key="1">
    <source>
        <dbReference type="SAM" id="SignalP"/>
    </source>
</evidence>
<organism evidence="3 4">
    <name type="scientific">Dioscorea zingiberensis</name>
    <dbReference type="NCBI Taxonomy" id="325984"/>
    <lineage>
        <taxon>Eukaryota</taxon>
        <taxon>Viridiplantae</taxon>
        <taxon>Streptophyta</taxon>
        <taxon>Embryophyta</taxon>
        <taxon>Tracheophyta</taxon>
        <taxon>Spermatophyta</taxon>
        <taxon>Magnoliopsida</taxon>
        <taxon>Liliopsida</taxon>
        <taxon>Dioscoreales</taxon>
        <taxon>Dioscoreaceae</taxon>
        <taxon>Dioscorea</taxon>
    </lineage>
</organism>
<dbReference type="AlphaFoldDB" id="A0A9D5HR69"/>
<name>A0A9D5HR69_9LILI</name>
<keyword evidence="4" id="KW-1185">Reference proteome</keyword>
<reference evidence="3" key="2">
    <citation type="journal article" date="2022" name="Hortic Res">
        <title>The genome of Dioscorea zingiberensis sheds light on the biosynthesis, origin and evolution of the medicinally important diosgenin saponins.</title>
        <authorList>
            <person name="Li Y."/>
            <person name="Tan C."/>
            <person name="Li Z."/>
            <person name="Guo J."/>
            <person name="Li S."/>
            <person name="Chen X."/>
            <person name="Wang C."/>
            <person name="Dai X."/>
            <person name="Yang H."/>
            <person name="Song W."/>
            <person name="Hou L."/>
            <person name="Xu J."/>
            <person name="Tong Z."/>
            <person name="Xu A."/>
            <person name="Yuan X."/>
            <person name="Wang W."/>
            <person name="Yang Q."/>
            <person name="Chen L."/>
            <person name="Sun Z."/>
            <person name="Wang K."/>
            <person name="Pan B."/>
            <person name="Chen J."/>
            <person name="Bao Y."/>
            <person name="Liu F."/>
            <person name="Qi X."/>
            <person name="Gang D.R."/>
            <person name="Wen J."/>
            <person name="Li J."/>
        </authorList>
    </citation>
    <scope>NUCLEOTIDE SEQUENCE</scope>
    <source>
        <strain evidence="3">Dzin_1.0</strain>
    </source>
</reference>
<dbReference type="PANTHER" id="PTHR31236">
    <property type="entry name" value="BURP DOMAIN PROTEIN USPL1-LIKE"/>
    <property type="match status" value="1"/>
</dbReference>
<dbReference type="OrthoDB" id="780559at2759"/>
<dbReference type="PROSITE" id="PS51277">
    <property type="entry name" value="BURP"/>
    <property type="match status" value="1"/>
</dbReference>